<evidence type="ECO:0000313" key="5">
    <source>
        <dbReference type="EMBL" id="RBP65362.1"/>
    </source>
</evidence>
<dbReference type="SUPFAM" id="SSF52540">
    <property type="entry name" value="P-loop containing nucleoside triphosphate hydrolases"/>
    <property type="match status" value="1"/>
</dbReference>
<dbReference type="InterPro" id="IPR051782">
    <property type="entry name" value="ABC_Transporter_VariousFunc"/>
</dbReference>
<dbReference type="CDD" id="cd03230">
    <property type="entry name" value="ABC_DR_subfamily_A"/>
    <property type="match status" value="1"/>
</dbReference>
<keyword evidence="1" id="KW-0813">Transport</keyword>
<dbReference type="RefSeq" id="WP_113920479.1">
    <property type="nucleotide sequence ID" value="NZ_QNRX01000007.1"/>
</dbReference>
<dbReference type="EMBL" id="QNRX01000007">
    <property type="protein sequence ID" value="RBP65362.1"/>
    <property type="molecule type" value="Genomic_DNA"/>
</dbReference>
<feature type="domain" description="ABC transporter" evidence="4">
    <location>
        <begin position="4"/>
        <end position="228"/>
    </location>
</feature>
<proteinExistence type="predicted"/>
<dbReference type="GO" id="GO:0005524">
    <property type="term" value="F:ATP binding"/>
    <property type="evidence" value="ECO:0007669"/>
    <property type="project" value="UniProtKB-KW"/>
</dbReference>
<evidence type="ECO:0000259" key="4">
    <source>
        <dbReference type="PROSITE" id="PS50893"/>
    </source>
</evidence>
<gene>
    <name evidence="5" type="ORF">DES36_107102</name>
</gene>
<name>A0A366I8L7_9FIRM</name>
<dbReference type="InterPro" id="IPR003439">
    <property type="entry name" value="ABC_transporter-like_ATP-bd"/>
</dbReference>
<dbReference type="GO" id="GO:0016887">
    <property type="term" value="F:ATP hydrolysis activity"/>
    <property type="evidence" value="ECO:0007669"/>
    <property type="project" value="InterPro"/>
</dbReference>
<evidence type="ECO:0000256" key="3">
    <source>
        <dbReference type="ARBA" id="ARBA00022840"/>
    </source>
</evidence>
<keyword evidence="2" id="KW-0547">Nucleotide-binding</keyword>
<evidence type="ECO:0000256" key="1">
    <source>
        <dbReference type="ARBA" id="ARBA00022448"/>
    </source>
</evidence>
<dbReference type="InterPro" id="IPR017871">
    <property type="entry name" value="ABC_transporter-like_CS"/>
</dbReference>
<dbReference type="Pfam" id="PF00005">
    <property type="entry name" value="ABC_tran"/>
    <property type="match status" value="1"/>
</dbReference>
<dbReference type="PROSITE" id="PS00211">
    <property type="entry name" value="ABC_TRANSPORTER_1"/>
    <property type="match status" value="1"/>
</dbReference>
<keyword evidence="6" id="KW-1185">Reference proteome</keyword>
<evidence type="ECO:0000256" key="2">
    <source>
        <dbReference type="ARBA" id="ARBA00022741"/>
    </source>
</evidence>
<dbReference type="PANTHER" id="PTHR42939:SF1">
    <property type="entry name" value="ABC TRANSPORTER ATP-BINDING PROTEIN ALBC-RELATED"/>
    <property type="match status" value="1"/>
</dbReference>
<reference evidence="5 6" key="1">
    <citation type="submission" date="2018-06" db="EMBL/GenBank/DDBJ databases">
        <title>Genomic Encyclopedia of Type Strains, Phase IV (KMG-IV): sequencing the most valuable type-strain genomes for metagenomic binning, comparative biology and taxonomic classification.</title>
        <authorList>
            <person name="Goeker M."/>
        </authorList>
    </citation>
    <scope>NUCLEOTIDE SEQUENCE [LARGE SCALE GENOMIC DNA]</scope>
    <source>
        <strain evidence="5 6">DSM 22112</strain>
    </source>
</reference>
<dbReference type="OrthoDB" id="9804819at2"/>
<dbReference type="Proteomes" id="UP000253490">
    <property type="component" value="Unassembled WGS sequence"/>
</dbReference>
<organism evidence="5 6">
    <name type="scientific">Alkalibaculum bacchi</name>
    <dbReference type="NCBI Taxonomy" id="645887"/>
    <lineage>
        <taxon>Bacteria</taxon>
        <taxon>Bacillati</taxon>
        <taxon>Bacillota</taxon>
        <taxon>Clostridia</taxon>
        <taxon>Eubacteriales</taxon>
        <taxon>Eubacteriaceae</taxon>
        <taxon>Alkalibaculum</taxon>
    </lineage>
</organism>
<dbReference type="InterPro" id="IPR027417">
    <property type="entry name" value="P-loop_NTPase"/>
</dbReference>
<dbReference type="AlphaFoldDB" id="A0A366I8L7"/>
<accession>A0A366I8L7</accession>
<protein>
    <submittedName>
        <fullName evidence="5">ABC-2 type transport system ATP-binding protein</fullName>
    </submittedName>
</protein>
<comment type="caution">
    <text evidence="5">The sequence shown here is derived from an EMBL/GenBank/DDBJ whole genome shotgun (WGS) entry which is preliminary data.</text>
</comment>
<evidence type="ECO:0000313" key="6">
    <source>
        <dbReference type="Proteomes" id="UP000253490"/>
    </source>
</evidence>
<dbReference type="PANTHER" id="PTHR42939">
    <property type="entry name" value="ABC TRANSPORTER ATP-BINDING PROTEIN ALBC-RELATED"/>
    <property type="match status" value="1"/>
</dbReference>
<dbReference type="Gene3D" id="3.40.50.300">
    <property type="entry name" value="P-loop containing nucleotide triphosphate hydrolases"/>
    <property type="match status" value="1"/>
</dbReference>
<dbReference type="PROSITE" id="PS50893">
    <property type="entry name" value="ABC_TRANSPORTER_2"/>
    <property type="match status" value="1"/>
</dbReference>
<dbReference type="SMART" id="SM00382">
    <property type="entry name" value="AAA"/>
    <property type="match status" value="1"/>
</dbReference>
<sequence length="302" mass="34494">MSILTLDNVSKKYSNKVALKNINFSLDKNCIVGLVGPNGAGKTTLFRLIMNLIEPTTGKIKLWDQNNSTNIVGNNINYCSDGDNLYEDLTVSENLQFIVRAYGINNGNKKIEELSILLDIDQELNTQAKNLSKGMRKKVALIRTLINEASMIILDEPMSWLDVDNQKRLTMLLKSMSKKSLIIISSHNMAQVEKICDKVILLNQEIKYFGDIEDIDYGNIIKLKIEYVKESYNPQLKKELISIVGVLDVYSVDEALYIEYDNSIGDIENQIISCVIQRYKLNVKKINHIEKSLEDLYFERVR</sequence>
<keyword evidence="3 5" id="KW-0067">ATP-binding</keyword>
<dbReference type="InterPro" id="IPR003593">
    <property type="entry name" value="AAA+_ATPase"/>
</dbReference>